<feature type="transmembrane region" description="Helical" evidence="2">
    <location>
        <begin position="197"/>
        <end position="218"/>
    </location>
</feature>
<reference evidence="3 4" key="1">
    <citation type="submission" date="2016-07" db="EMBL/GenBank/DDBJ databases">
        <title>Pervasive Adenine N6-methylation of Active Genes in Fungi.</title>
        <authorList>
            <consortium name="DOE Joint Genome Institute"/>
            <person name="Mondo S.J."/>
            <person name="Dannebaum R.O."/>
            <person name="Kuo R.C."/>
            <person name="Labutti K."/>
            <person name="Haridas S."/>
            <person name="Kuo A."/>
            <person name="Salamov A."/>
            <person name="Ahrendt S.R."/>
            <person name="Lipzen A."/>
            <person name="Sullivan W."/>
            <person name="Andreopoulos W.B."/>
            <person name="Clum A."/>
            <person name="Lindquist E."/>
            <person name="Daum C."/>
            <person name="Ramamoorthy G.K."/>
            <person name="Gryganskyi A."/>
            <person name="Culley D."/>
            <person name="Magnuson J.K."/>
            <person name="James T.Y."/>
            <person name="O'Malley M.A."/>
            <person name="Stajich J.E."/>
            <person name="Spatafora J.W."/>
            <person name="Visel A."/>
            <person name="Grigoriev I.V."/>
        </authorList>
    </citation>
    <scope>NUCLEOTIDE SEQUENCE [LARGE SCALE GENOMIC DNA]</scope>
    <source>
        <strain evidence="3 4">68-887.2</strain>
    </source>
</reference>
<proteinExistence type="predicted"/>
<dbReference type="OrthoDB" id="2576041at2759"/>
<dbReference type="AlphaFoldDB" id="A0A1Y2B0F4"/>
<feature type="compositionally biased region" description="Basic residues" evidence="1">
    <location>
        <begin position="318"/>
        <end position="329"/>
    </location>
</feature>
<evidence type="ECO:0000313" key="3">
    <source>
        <dbReference type="EMBL" id="ORY28328.1"/>
    </source>
</evidence>
<evidence type="ECO:0000256" key="1">
    <source>
        <dbReference type="SAM" id="MobiDB-lite"/>
    </source>
</evidence>
<keyword evidence="4" id="KW-1185">Reference proteome</keyword>
<comment type="caution">
    <text evidence="3">The sequence shown here is derived from an EMBL/GenBank/DDBJ whole genome shotgun (WGS) entry which is preliminary data.</text>
</comment>
<feature type="transmembrane region" description="Helical" evidence="2">
    <location>
        <begin position="238"/>
        <end position="261"/>
    </location>
</feature>
<evidence type="ECO:0000313" key="4">
    <source>
        <dbReference type="Proteomes" id="UP000193986"/>
    </source>
</evidence>
<organism evidence="3 4">
    <name type="scientific">Naematelia encephala</name>
    <dbReference type="NCBI Taxonomy" id="71784"/>
    <lineage>
        <taxon>Eukaryota</taxon>
        <taxon>Fungi</taxon>
        <taxon>Dikarya</taxon>
        <taxon>Basidiomycota</taxon>
        <taxon>Agaricomycotina</taxon>
        <taxon>Tremellomycetes</taxon>
        <taxon>Tremellales</taxon>
        <taxon>Naemateliaceae</taxon>
        <taxon>Naematelia</taxon>
    </lineage>
</organism>
<keyword evidence="2" id="KW-0472">Membrane</keyword>
<accession>A0A1Y2B0F4</accession>
<feature type="compositionally biased region" description="Basic and acidic residues" evidence="1">
    <location>
        <begin position="13"/>
        <end position="22"/>
    </location>
</feature>
<protein>
    <recommendedName>
        <fullName evidence="5">Transmembrane protein</fullName>
    </recommendedName>
</protein>
<sequence>MSTTQTGGSGTDKFSDDSKEAVGEDGVAQPVQQASSKKQRRETFDKYKPPWRVMFLEVLALLLLMLFTFLPPNSSGGVSAIAQVQSDGEAVGVLRSCTGSACDSWMAGATSPSSSSSSSSSTATTRSLEARAASQISSIINLSTFYLTTGLATLAAFYLLLYTFLFTLYRKVRKAPIRSEDNPPDTKLGWEQGLKRLAYRLCRCFLPINAIMSFAITLDCGIKSLKVRSGLKLSGTDGTGNGIGVIAAVFILLLVITLMELSTKDKRIHRFLHKTPGLCANFSCCSSGNRNAASDAERGESGENREDSRSRRIDGSRNRGRSGGRGPRS</sequence>
<keyword evidence="2" id="KW-1133">Transmembrane helix</keyword>
<keyword evidence="2" id="KW-0812">Transmembrane</keyword>
<feature type="transmembrane region" description="Helical" evidence="2">
    <location>
        <begin position="50"/>
        <end position="70"/>
    </location>
</feature>
<evidence type="ECO:0000256" key="2">
    <source>
        <dbReference type="SAM" id="Phobius"/>
    </source>
</evidence>
<dbReference type="EMBL" id="MCFC01000032">
    <property type="protein sequence ID" value="ORY28328.1"/>
    <property type="molecule type" value="Genomic_DNA"/>
</dbReference>
<feature type="region of interest" description="Disordered" evidence="1">
    <location>
        <begin position="290"/>
        <end position="329"/>
    </location>
</feature>
<feature type="transmembrane region" description="Helical" evidence="2">
    <location>
        <begin position="145"/>
        <end position="169"/>
    </location>
</feature>
<feature type="region of interest" description="Disordered" evidence="1">
    <location>
        <begin position="1"/>
        <end position="42"/>
    </location>
</feature>
<feature type="compositionally biased region" description="Basic and acidic residues" evidence="1">
    <location>
        <begin position="295"/>
        <end position="317"/>
    </location>
</feature>
<evidence type="ECO:0008006" key="5">
    <source>
        <dbReference type="Google" id="ProtNLM"/>
    </source>
</evidence>
<dbReference type="InParanoid" id="A0A1Y2B0F4"/>
<dbReference type="Proteomes" id="UP000193986">
    <property type="component" value="Unassembled WGS sequence"/>
</dbReference>
<name>A0A1Y2B0F4_9TREE</name>
<gene>
    <name evidence="3" type="ORF">BCR39DRAFT_559617</name>
</gene>